<geneLocation type="plastid" evidence="4"/>
<dbReference type="GO" id="GO:0003735">
    <property type="term" value="F:structural constituent of ribosome"/>
    <property type="evidence" value="ECO:0007669"/>
    <property type="project" value="InterPro"/>
</dbReference>
<dbReference type="NCBIfam" id="TIGR00012">
    <property type="entry name" value="L29"/>
    <property type="match status" value="1"/>
</dbReference>
<sequence length="64" mass="7604">MSFSKIGNFKQMNKEELCDKIIEVKKELFELKFKQATKQTVKSHSFKHKKHLLVQLLTLENKLV</sequence>
<reference evidence="4" key="1">
    <citation type="journal article" date="2018" name="Genome Biol. Evol.">
        <title>Mitochondrial and Plastid Genomes from Coralline Red Algae Provide Insights into the Incongruent Evolutionary Histories of Organelles.</title>
        <authorList>
            <person name="Lee J."/>
            <person name="Song H.J."/>
            <person name="In Park S."/>
            <person name="Lee Y.M."/>
            <person name="Jeong S.Y."/>
            <person name="Oh Cho T."/>
            <person name="Kim J.H."/>
            <person name="Choi H.G."/>
            <person name="Choi C.G."/>
            <person name="Nelson W.A."/>
            <person name="Fredericq S."/>
            <person name="Bhattacharya D."/>
            <person name="Su Yoon H."/>
        </authorList>
    </citation>
    <scope>NUCLEOTIDE SEQUENCE</scope>
</reference>
<evidence type="ECO:0000256" key="3">
    <source>
        <dbReference type="ARBA" id="ARBA00023274"/>
    </source>
</evidence>
<evidence type="ECO:0000256" key="2">
    <source>
        <dbReference type="ARBA" id="ARBA00022980"/>
    </source>
</evidence>
<dbReference type="AlphaFoldDB" id="A0A3G3MHX0"/>
<evidence type="ECO:0000256" key="1">
    <source>
        <dbReference type="ARBA" id="ARBA00009254"/>
    </source>
</evidence>
<dbReference type="InterPro" id="IPR036049">
    <property type="entry name" value="Ribosomal_uL29_sf"/>
</dbReference>
<dbReference type="HAMAP" id="MF_00374">
    <property type="entry name" value="Ribosomal_uL29"/>
    <property type="match status" value="1"/>
</dbReference>
<dbReference type="InterPro" id="IPR001854">
    <property type="entry name" value="Ribosomal_uL29"/>
</dbReference>
<evidence type="ECO:0000313" key="4">
    <source>
        <dbReference type="EMBL" id="AYR06433.1"/>
    </source>
</evidence>
<keyword evidence="4" id="KW-0934">Plastid</keyword>
<keyword evidence="2 4" id="KW-0689">Ribosomal protein</keyword>
<dbReference type="Pfam" id="PF00831">
    <property type="entry name" value="Ribosomal_L29"/>
    <property type="match status" value="1"/>
</dbReference>
<organism evidence="4">
    <name type="scientific">Rhodogorgon sp</name>
    <dbReference type="NCBI Taxonomy" id="2485824"/>
    <lineage>
        <taxon>Eukaryota</taxon>
        <taxon>Rhodophyta</taxon>
        <taxon>Florideophyceae</taxon>
        <taxon>Corallinophycidae</taxon>
        <taxon>Rhodogorgonales</taxon>
        <taxon>Rhodogorgonaceae</taxon>
        <taxon>Rhodogorgon</taxon>
    </lineage>
</organism>
<proteinExistence type="inferred from homology"/>
<comment type="similarity">
    <text evidence="1">Belongs to the universal ribosomal protein uL29 family.</text>
</comment>
<gene>
    <name evidence="4" type="primary">rpl29</name>
</gene>
<keyword evidence="3" id="KW-0687">Ribonucleoprotein</keyword>
<dbReference type="GO" id="GO:0006412">
    <property type="term" value="P:translation"/>
    <property type="evidence" value="ECO:0007669"/>
    <property type="project" value="InterPro"/>
</dbReference>
<dbReference type="GO" id="GO:0005840">
    <property type="term" value="C:ribosome"/>
    <property type="evidence" value="ECO:0007669"/>
    <property type="project" value="UniProtKB-KW"/>
</dbReference>
<name>A0A3G3MHX0_9FLOR</name>
<dbReference type="EMBL" id="MH281630">
    <property type="protein sequence ID" value="AYR06433.1"/>
    <property type="molecule type" value="Genomic_DNA"/>
</dbReference>
<dbReference type="Gene3D" id="1.10.287.310">
    <property type="match status" value="1"/>
</dbReference>
<dbReference type="SUPFAM" id="SSF46561">
    <property type="entry name" value="Ribosomal protein L29 (L29p)"/>
    <property type="match status" value="1"/>
</dbReference>
<accession>A0A3G3MHX0</accession>
<dbReference type="GO" id="GO:1990904">
    <property type="term" value="C:ribonucleoprotein complex"/>
    <property type="evidence" value="ECO:0007669"/>
    <property type="project" value="UniProtKB-KW"/>
</dbReference>
<protein>
    <submittedName>
        <fullName evidence="4">Ribosomal protein L29</fullName>
    </submittedName>
</protein>